<evidence type="ECO:0000313" key="17">
    <source>
        <dbReference type="EMBL" id="OXR44416.1"/>
    </source>
</evidence>
<dbReference type="Pfam" id="PF02569">
    <property type="entry name" value="Pantoate_ligase"/>
    <property type="match status" value="1"/>
</dbReference>
<evidence type="ECO:0000256" key="8">
    <source>
        <dbReference type="ARBA" id="ARBA00022655"/>
    </source>
</evidence>
<keyword evidence="18" id="KW-1185">Reference proteome</keyword>
<dbReference type="InterPro" id="IPR042176">
    <property type="entry name" value="Pantoate_ligase_C"/>
</dbReference>
<evidence type="ECO:0000256" key="3">
    <source>
        <dbReference type="ARBA" id="ARBA00009256"/>
    </source>
</evidence>
<comment type="similarity">
    <text evidence="3 15">Belongs to the pantothenate synthetase family.</text>
</comment>
<protein>
    <recommendedName>
        <fullName evidence="5 15">Pantothenate synthetase</fullName>
        <shortName evidence="15">PS</shortName>
        <ecNumber evidence="4 15">6.3.2.1</ecNumber>
    </recommendedName>
    <alternativeName>
        <fullName evidence="14 15">Pantoate--beta-alanine ligase</fullName>
    </alternativeName>
    <alternativeName>
        <fullName evidence="11 15">Pantoate-activating enzyme</fullName>
    </alternativeName>
</protein>
<keyword evidence="10 15" id="KW-0067">ATP-binding</keyword>
<feature type="binding site" evidence="15">
    <location>
        <begin position="169"/>
        <end position="172"/>
    </location>
    <ligand>
        <name>ATP</name>
        <dbReference type="ChEBI" id="CHEBI:30616"/>
    </ligand>
</feature>
<dbReference type="PANTHER" id="PTHR21299">
    <property type="entry name" value="CYTIDYLATE KINASE/PANTOATE-BETA-ALANINE LIGASE"/>
    <property type="match status" value="1"/>
</dbReference>
<evidence type="ECO:0000256" key="14">
    <source>
        <dbReference type="ARBA" id="ARBA00077433"/>
    </source>
</evidence>
<dbReference type="GO" id="GO:0005524">
    <property type="term" value="F:ATP binding"/>
    <property type="evidence" value="ECO:0007669"/>
    <property type="project" value="UniProtKB-KW"/>
</dbReference>
<evidence type="ECO:0000256" key="4">
    <source>
        <dbReference type="ARBA" id="ARBA00012219"/>
    </source>
</evidence>
<evidence type="ECO:0000256" key="16">
    <source>
        <dbReference type="SAM" id="MobiDB-lite"/>
    </source>
</evidence>
<name>A0A231H6R3_9NOCA</name>
<dbReference type="EC" id="6.3.2.1" evidence="4 15"/>
<evidence type="ECO:0000256" key="15">
    <source>
        <dbReference type="HAMAP-Rule" id="MF_00158"/>
    </source>
</evidence>
<dbReference type="GO" id="GO:0005829">
    <property type="term" value="C:cytosol"/>
    <property type="evidence" value="ECO:0007669"/>
    <property type="project" value="TreeGrafter"/>
</dbReference>
<reference evidence="17 18" key="1">
    <citation type="submission" date="2017-07" db="EMBL/GenBank/DDBJ databases">
        <title>First draft Genome Sequence of Nocardia cerradoensis isolated from human infection.</title>
        <authorList>
            <person name="Carrasco G."/>
        </authorList>
    </citation>
    <scope>NUCLEOTIDE SEQUENCE [LARGE SCALE GENOMIC DNA]</scope>
    <source>
        <strain evidence="17 18">CNM20130759</strain>
    </source>
</reference>
<evidence type="ECO:0000256" key="12">
    <source>
        <dbReference type="ARBA" id="ARBA00048258"/>
    </source>
</evidence>
<dbReference type="CDD" id="cd00560">
    <property type="entry name" value="PanC"/>
    <property type="match status" value="1"/>
</dbReference>
<dbReference type="GO" id="GO:0004592">
    <property type="term" value="F:pantoate-beta-alanine ligase activity"/>
    <property type="evidence" value="ECO:0007669"/>
    <property type="project" value="UniProtKB-UniRule"/>
</dbReference>
<dbReference type="InterPro" id="IPR004821">
    <property type="entry name" value="Cyt_trans-like"/>
</dbReference>
<feature type="binding site" evidence="15">
    <location>
        <position position="198"/>
    </location>
    <ligand>
        <name>ATP</name>
        <dbReference type="ChEBI" id="CHEBI:30616"/>
    </ligand>
</feature>
<dbReference type="SUPFAM" id="SSF52374">
    <property type="entry name" value="Nucleotidylyl transferase"/>
    <property type="match status" value="1"/>
</dbReference>
<dbReference type="Gene3D" id="3.30.1300.10">
    <property type="entry name" value="Pantoate-beta-alanine ligase, C-terminal domain"/>
    <property type="match status" value="1"/>
</dbReference>
<organism evidence="17 18">
    <name type="scientific">Nocardia cerradoensis</name>
    <dbReference type="NCBI Taxonomy" id="85688"/>
    <lineage>
        <taxon>Bacteria</taxon>
        <taxon>Bacillati</taxon>
        <taxon>Actinomycetota</taxon>
        <taxon>Actinomycetes</taxon>
        <taxon>Mycobacteriales</taxon>
        <taxon>Nocardiaceae</taxon>
        <taxon>Nocardia</taxon>
    </lineage>
</organism>
<feature type="binding site" evidence="15">
    <location>
        <position position="175"/>
    </location>
    <ligand>
        <name>(R)-pantoate</name>
        <dbReference type="ChEBI" id="CHEBI:15980"/>
    </ligand>
</feature>
<comment type="subcellular location">
    <subcellularLocation>
        <location evidence="1 15">Cytoplasm</location>
    </subcellularLocation>
</comment>
<feature type="binding site" evidence="15">
    <location>
        <position position="83"/>
    </location>
    <ligand>
        <name>(R)-pantoate</name>
        <dbReference type="ChEBI" id="CHEBI:15980"/>
    </ligand>
</feature>
<comment type="subunit">
    <text evidence="15">Homodimer.</text>
</comment>
<sequence>MSNSRAKKLTPEQLRTLYRPGELTVVHEPAALSAVTSALRGVGRTVALVPTMGALHEGHLELVRRAKRTNQVVVVSIFVNPLQFGENEDFDKYPRTLDSDVALLRDEGVALVFAPSVAQMYPEGPRTSVHPGPLGAELEGASRPTHFAGMLTVVAKLLQIVRPHEAFFGEKDYQQLTLIRQMVRDLNFDVEIVAVPTVRESDGLALSSRNRYLDEQQRESAITLSAALAAGRHAAGRGPDAVVAAARSVLDGATGVDVDYLELRGSDLGPIPSSGNARLLVAARVGATRLIDNLPVTVVPAVSDAASAGPSVVTQAAASGPVAPADGHNAVPDFQPAQADA</sequence>
<dbReference type="InterPro" id="IPR014729">
    <property type="entry name" value="Rossmann-like_a/b/a_fold"/>
</dbReference>
<dbReference type="GO" id="GO:0015940">
    <property type="term" value="P:pantothenate biosynthetic process"/>
    <property type="evidence" value="ECO:0007669"/>
    <property type="project" value="UniProtKB-UniRule"/>
</dbReference>
<evidence type="ECO:0000256" key="9">
    <source>
        <dbReference type="ARBA" id="ARBA00022741"/>
    </source>
</evidence>
<gene>
    <name evidence="15 17" type="primary">panC</name>
    <name evidence="17" type="ORF">B7C42_03205</name>
</gene>
<evidence type="ECO:0000256" key="6">
    <source>
        <dbReference type="ARBA" id="ARBA00022490"/>
    </source>
</evidence>
<dbReference type="InterPro" id="IPR003721">
    <property type="entry name" value="Pantoate_ligase"/>
</dbReference>
<dbReference type="FunFam" id="3.40.50.620:FF:000114">
    <property type="entry name" value="Pantothenate synthetase"/>
    <property type="match status" value="1"/>
</dbReference>
<comment type="function">
    <text evidence="13 15">Catalyzes the condensation of pantoate with beta-alanine in an ATP-dependent reaction via a pantoyl-adenylate intermediate.</text>
</comment>
<dbReference type="EMBL" id="NGAF01000006">
    <property type="protein sequence ID" value="OXR44416.1"/>
    <property type="molecule type" value="Genomic_DNA"/>
</dbReference>
<dbReference type="NCBIfam" id="TIGR00125">
    <property type="entry name" value="cyt_tran_rel"/>
    <property type="match status" value="1"/>
</dbReference>
<evidence type="ECO:0000313" key="18">
    <source>
        <dbReference type="Proteomes" id="UP000215506"/>
    </source>
</evidence>
<dbReference type="Gene3D" id="3.40.50.620">
    <property type="entry name" value="HUPs"/>
    <property type="match status" value="1"/>
</dbReference>
<comment type="miscellaneous">
    <text evidence="15">The reaction proceeds by a bi uni uni bi ping pong mechanism.</text>
</comment>
<evidence type="ECO:0000256" key="11">
    <source>
        <dbReference type="ARBA" id="ARBA00032806"/>
    </source>
</evidence>
<feature type="region of interest" description="Disordered" evidence="16">
    <location>
        <begin position="319"/>
        <end position="341"/>
    </location>
</feature>
<evidence type="ECO:0000256" key="10">
    <source>
        <dbReference type="ARBA" id="ARBA00022840"/>
    </source>
</evidence>
<comment type="caution">
    <text evidence="17">The sequence shown here is derived from an EMBL/GenBank/DDBJ whole genome shotgun (WGS) entry which is preliminary data.</text>
</comment>
<evidence type="ECO:0000256" key="13">
    <source>
        <dbReference type="ARBA" id="ARBA00055042"/>
    </source>
</evidence>
<dbReference type="HAMAP" id="MF_00158">
    <property type="entry name" value="PanC"/>
    <property type="match status" value="1"/>
</dbReference>
<feature type="binding site" evidence="15">
    <location>
        <begin position="206"/>
        <end position="209"/>
    </location>
    <ligand>
        <name>ATP</name>
        <dbReference type="ChEBI" id="CHEBI:30616"/>
    </ligand>
</feature>
<feature type="active site" description="Proton donor" evidence="15">
    <location>
        <position position="59"/>
    </location>
</feature>
<proteinExistence type="inferred from homology"/>
<dbReference type="PANTHER" id="PTHR21299:SF1">
    <property type="entry name" value="PANTOATE--BETA-ALANINE LIGASE"/>
    <property type="match status" value="1"/>
</dbReference>
<dbReference type="NCBIfam" id="TIGR00018">
    <property type="entry name" value="panC"/>
    <property type="match status" value="1"/>
</dbReference>
<keyword evidence="6 15" id="KW-0963">Cytoplasm</keyword>
<evidence type="ECO:0000256" key="1">
    <source>
        <dbReference type="ARBA" id="ARBA00004496"/>
    </source>
</evidence>
<keyword evidence="9 15" id="KW-0547">Nucleotide-binding</keyword>
<dbReference type="UniPathway" id="UPA00028">
    <property type="reaction ID" value="UER00005"/>
</dbReference>
<keyword evidence="8 15" id="KW-0566">Pantothenate biosynthesis</keyword>
<comment type="catalytic activity">
    <reaction evidence="12 15">
        <text>(R)-pantoate + beta-alanine + ATP = (R)-pantothenate + AMP + diphosphate + H(+)</text>
        <dbReference type="Rhea" id="RHEA:10912"/>
        <dbReference type="ChEBI" id="CHEBI:15378"/>
        <dbReference type="ChEBI" id="CHEBI:15980"/>
        <dbReference type="ChEBI" id="CHEBI:29032"/>
        <dbReference type="ChEBI" id="CHEBI:30616"/>
        <dbReference type="ChEBI" id="CHEBI:33019"/>
        <dbReference type="ChEBI" id="CHEBI:57966"/>
        <dbReference type="ChEBI" id="CHEBI:456215"/>
        <dbReference type="EC" id="6.3.2.1"/>
    </reaction>
</comment>
<dbReference type="AlphaFoldDB" id="A0A231H6R3"/>
<dbReference type="Proteomes" id="UP000215506">
    <property type="component" value="Unassembled WGS sequence"/>
</dbReference>
<feature type="binding site" evidence="15">
    <location>
        <begin position="52"/>
        <end position="59"/>
    </location>
    <ligand>
        <name>ATP</name>
        <dbReference type="ChEBI" id="CHEBI:30616"/>
    </ligand>
</feature>
<evidence type="ECO:0000256" key="2">
    <source>
        <dbReference type="ARBA" id="ARBA00004990"/>
    </source>
</evidence>
<evidence type="ECO:0000256" key="7">
    <source>
        <dbReference type="ARBA" id="ARBA00022598"/>
    </source>
</evidence>
<evidence type="ECO:0000256" key="5">
    <source>
        <dbReference type="ARBA" id="ARBA00014155"/>
    </source>
</evidence>
<accession>A0A231H6R3</accession>
<feature type="binding site" evidence="15">
    <location>
        <position position="83"/>
    </location>
    <ligand>
        <name>beta-alanine</name>
        <dbReference type="ChEBI" id="CHEBI:57966"/>
    </ligand>
</feature>
<comment type="pathway">
    <text evidence="2 15">Cofactor biosynthesis; (R)-pantothenate biosynthesis; (R)-pantothenate from (R)-pantoate and beta-alanine: step 1/1.</text>
</comment>
<keyword evidence="7 15" id="KW-0436">Ligase</keyword>